<accession>A0ABS9QYJ8</accession>
<dbReference type="Pfam" id="PF13698">
    <property type="entry name" value="DUF4156"/>
    <property type="match status" value="1"/>
</dbReference>
<reference evidence="2 3" key="1">
    <citation type="submission" date="2020-08" db="EMBL/GenBank/DDBJ databases">
        <title>Whole genome sequence of Shewanella sp strain PS-2.</title>
        <authorList>
            <person name="Das S.K."/>
        </authorList>
    </citation>
    <scope>NUCLEOTIDE SEQUENCE [LARGE SCALE GENOMIC DNA]</scope>
    <source>
        <strain evidence="2 3">PS-2</strain>
    </source>
</reference>
<feature type="signal peptide" evidence="1">
    <location>
        <begin position="1"/>
        <end position="26"/>
    </location>
</feature>
<protein>
    <submittedName>
        <fullName evidence="2">DUF4156 domain-containing protein</fullName>
    </submittedName>
</protein>
<keyword evidence="1" id="KW-0732">Signal</keyword>
<dbReference type="RefSeq" id="WP_240131946.1">
    <property type="nucleotide sequence ID" value="NZ_JACSDI010000014.1"/>
</dbReference>
<evidence type="ECO:0000256" key="1">
    <source>
        <dbReference type="SAM" id="SignalP"/>
    </source>
</evidence>
<keyword evidence="3" id="KW-1185">Reference proteome</keyword>
<organism evidence="2 3">
    <name type="scientific">Shewanella cutis</name>
    <dbReference type="NCBI Taxonomy" id="2766780"/>
    <lineage>
        <taxon>Bacteria</taxon>
        <taxon>Pseudomonadati</taxon>
        <taxon>Pseudomonadota</taxon>
        <taxon>Gammaproteobacteria</taxon>
        <taxon>Alteromonadales</taxon>
        <taxon>Shewanellaceae</taxon>
        <taxon>Shewanella</taxon>
    </lineage>
</organism>
<evidence type="ECO:0000313" key="3">
    <source>
        <dbReference type="Proteomes" id="UP000829384"/>
    </source>
</evidence>
<proteinExistence type="predicted"/>
<feature type="chain" id="PRO_5045719739" evidence="1">
    <location>
        <begin position="27"/>
        <end position="137"/>
    </location>
</feature>
<dbReference type="Proteomes" id="UP000829384">
    <property type="component" value="Unassembled WGS sequence"/>
</dbReference>
<dbReference type="PROSITE" id="PS51257">
    <property type="entry name" value="PROKAR_LIPOPROTEIN"/>
    <property type="match status" value="1"/>
</dbReference>
<evidence type="ECO:0000313" key="2">
    <source>
        <dbReference type="EMBL" id="MCG9965448.1"/>
    </source>
</evidence>
<name>A0ABS9QYJ8_9GAMM</name>
<dbReference type="EMBL" id="JACSDI010000014">
    <property type="protein sequence ID" value="MCG9965448.1"/>
    <property type="molecule type" value="Genomic_DNA"/>
</dbReference>
<gene>
    <name evidence="2" type="ORF">H9J30_16205</name>
</gene>
<dbReference type="InterPro" id="IPR025294">
    <property type="entry name" value="DUF4156"/>
</dbReference>
<sequence>MKYLRLFTLLTLMTLGLSGCITFPQADSRHVKVIWDNPAAIQNCVHKGTIFGSEGHFYDYWLHSDQDMVWGTLNELRIKAHALKADTVYLYENFGFLSSVTLMGNAYDCSQVPLIDKPATEPDAAAKSSEISEAPKQ</sequence>
<comment type="caution">
    <text evidence="2">The sequence shown here is derived from an EMBL/GenBank/DDBJ whole genome shotgun (WGS) entry which is preliminary data.</text>
</comment>